<dbReference type="EMBL" id="BDQF01000436">
    <property type="protein sequence ID" value="GAW84559.1"/>
    <property type="molecule type" value="Genomic_DNA"/>
</dbReference>
<protein>
    <submittedName>
        <fullName evidence="1">Variable surface protein</fullName>
    </submittedName>
</protein>
<dbReference type="GeneID" id="39745367"/>
<accession>A0A1Y1JQ60</accession>
<dbReference type="OrthoDB" id="10693413at2759"/>
<sequence>MFDDKIKIKDVCKIIRNHLICGSRDRYSIEDCKKLIRYLKHIYGIMDAINKPKYFYDKIAIEGKNNGIMDFVNTCKNEIKNLDDELYTVLKDLNGLYQLLEGEKRCSPNGACNSMYKELPIKYEGVDKQSVHTFLEEFKNENMKYIIEEHQKQHAFLFNPRFTVLI</sequence>
<comment type="caution">
    <text evidence="1">The sequence shown here is derived from an EMBL/GenBank/DDBJ whole genome shotgun (WGS) entry which is preliminary data.</text>
</comment>
<evidence type="ECO:0000313" key="2">
    <source>
        <dbReference type="Proteomes" id="UP000195521"/>
    </source>
</evidence>
<dbReference type="Proteomes" id="UP000195521">
    <property type="component" value="Unassembled WGS sequence"/>
</dbReference>
<keyword evidence="2" id="KW-1185">Reference proteome</keyword>
<name>A0A1Y1JQ60_PLAGO</name>
<dbReference type="AlphaFoldDB" id="A0A1Y1JQ60"/>
<proteinExistence type="predicted"/>
<dbReference type="RefSeq" id="XP_028547148.1">
    <property type="nucleotide sequence ID" value="XM_028691347.1"/>
</dbReference>
<organism evidence="1 2">
    <name type="scientific">Plasmodium gonderi</name>
    <dbReference type="NCBI Taxonomy" id="77519"/>
    <lineage>
        <taxon>Eukaryota</taxon>
        <taxon>Sar</taxon>
        <taxon>Alveolata</taxon>
        <taxon>Apicomplexa</taxon>
        <taxon>Aconoidasida</taxon>
        <taxon>Haemosporida</taxon>
        <taxon>Plasmodiidae</taxon>
        <taxon>Plasmodium</taxon>
        <taxon>Plasmodium (Plasmodium)</taxon>
    </lineage>
</organism>
<evidence type="ECO:0000313" key="1">
    <source>
        <dbReference type="EMBL" id="GAW84559.1"/>
    </source>
</evidence>
<reference evidence="2" key="1">
    <citation type="submission" date="2017-04" db="EMBL/GenBank/DDBJ databases">
        <title>Plasmodium gonderi genome.</title>
        <authorList>
            <person name="Arisue N."/>
            <person name="Honma H."/>
            <person name="Kawai S."/>
            <person name="Tougan T."/>
            <person name="Tanabe K."/>
            <person name="Horii T."/>
        </authorList>
    </citation>
    <scope>NUCLEOTIDE SEQUENCE [LARGE SCALE GENOMIC DNA]</scope>
    <source>
        <strain evidence="2">ATCC 30045</strain>
    </source>
</reference>
<gene>
    <name evidence="1" type="ORF">PGO_003670</name>
</gene>